<dbReference type="GO" id="GO:0005524">
    <property type="term" value="F:ATP binding"/>
    <property type="evidence" value="ECO:0007669"/>
    <property type="project" value="InterPro"/>
</dbReference>
<accession>A0A317YN50</accession>
<evidence type="ECO:0000313" key="5">
    <source>
        <dbReference type="Proteomes" id="UP000600220"/>
    </source>
</evidence>
<proteinExistence type="predicted"/>
<evidence type="ECO:0000259" key="1">
    <source>
        <dbReference type="Pfam" id="PF01695"/>
    </source>
</evidence>
<evidence type="ECO:0000313" key="4">
    <source>
        <dbReference type="Proteomes" id="UP000246800"/>
    </source>
</evidence>
<evidence type="ECO:0000313" key="3">
    <source>
        <dbReference type="EMBL" id="PWZ73270.1"/>
    </source>
</evidence>
<protein>
    <submittedName>
        <fullName evidence="2">AAA family ATPase</fullName>
    </submittedName>
    <submittedName>
        <fullName evidence="3">DNA replication protein DnaC</fullName>
    </submittedName>
</protein>
<dbReference type="Proteomes" id="UP000600220">
    <property type="component" value="Unassembled WGS sequence"/>
</dbReference>
<feature type="domain" description="IstB-like ATP-binding" evidence="1">
    <location>
        <begin position="60"/>
        <end position="255"/>
    </location>
</feature>
<dbReference type="PANTHER" id="PTHR30050:SF4">
    <property type="entry name" value="ATP-BINDING PROTEIN RV3427C IN INSERTION SEQUENCE-RELATED"/>
    <property type="match status" value="1"/>
</dbReference>
<evidence type="ECO:0000313" key="2">
    <source>
        <dbReference type="EMBL" id="EGQ4385692.1"/>
    </source>
</evidence>
<dbReference type="RefSeq" id="WP_100008597.1">
    <property type="nucleotide sequence ID" value="NZ_CAJERX010000003.1"/>
</dbReference>
<keyword evidence="5" id="KW-1185">Reference proteome</keyword>
<comment type="caution">
    <text evidence="3">The sequence shown here is derived from an EMBL/GenBank/DDBJ whole genome shotgun (WGS) entry which is preliminary data.</text>
</comment>
<dbReference type="Gene3D" id="3.40.50.300">
    <property type="entry name" value="P-loop containing nucleotide triphosphate hydrolases"/>
    <property type="match status" value="1"/>
</dbReference>
<dbReference type="Pfam" id="PF01695">
    <property type="entry name" value="IstB_IS21"/>
    <property type="match status" value="1"/>
</dbReference>
<sequence>MNPFEKIAERIQFKNEIVEKKTGLHCDKCGRDYDWYKFDNGYEYKDGCDCELIEMGKEATFKRKQQRIDDIFNQSTVNPSIKEATVNNYEVNNDSQKYAKQTAIDYVTNFSNKKGEMKSILFRGSYGTGKSHLAYAIAKAIKNKGYTVAFMQIPDLMVRIKATYNKKSSETFEDLKKQLVNLDLLVLDDIGVSNSDHDLSMLYDIINNRQDKNNIFTTNFKDSELNQDMHWHRINSRMKKGSRKVNVIGDDYRERDAW</sequence>
<dbReference type="InterPro" id="IPR002611">
    <property type="entry name" value="IstB_ATP-bd"/>
</dbReference>
<dbReference type="GO" id="GO:0006260">
    <property type="term" value="P:DNA replication"/>
    <property type="evidence" value="ECO:0007669"/>
    <property type="project" value="TreeGrafter"/>
</dbReference>
<organism evidence="3 4">
    <name type="scientific">Staphylococcus pseudintermedius</name>
    <dbReference type="NCBI Taxonomy" id="283734"/>
    <lineage>
        <taxon>Bacteria</taxon>
        <taxon>Bacillati</taxon>
        <taxon>Bacillota</taxon>
        <taxon>Bacilli</taxon>
        <taxon>Bacillales</taxon>
        <taxon>Staphylococcaceae</taxon>
        <taxon>Staphylococcus</taxon>
        <taxon>Staphylococcus intermedius group</taxon>
    </lineage>
</organism>
<dbReference type="Proteomes" id="UP000246800">
    <property type="component" value="Unassembled WGS sequence"/>
</dbReference>
<dbReference type="AlphaFoldDB" id="A0A317YN50"/>
<gene>
    <name evidence="3" type="ORF">DD902_11455</name>
    <name evidence="2" type="ORF">EGV54_11550</name>
</gene>
<dbReference type="SUPFAM" id="SSF52540">
    <property type="entry name" value="P-loop containing nucleoside triphosphate hydrolases"/>
    <property type="match status" value="1"/>
</dbReference>
<dbReference type="InterPro" id="IPR027417">
    <property type="entry name" value="P-loop_NTPase"/>
</dbReference>
<reference evidence="3 4" key="1">
    <citation type="journal article" date="2018" name="Vet. Microbiol.">
        <title>Clonal diversity and geographic distribution of methicillin-resistant Staphylococcus pseudintermedius from Australian animals: Discovery of novel sequence types.</title>
        <authorList>
            <person name="Worthing K.A."/>
            <person name="Abraham S."/>
            <person name="Coombs G.W."/>
            <person name="Pang S."/>
            <person name="Saputra S."/>
            <person name="Jordan D."/>
            <person name="Trott D.J."/>
            <person name="Norris J.M."/>
        </authorList>
    </citation>
    <scope>NUCLEOTIDE SEQUENCE [LARGE SCALE GENOMIC DNA]</scope>
    <source>
        <strain evidence="3 4">ST525 1</strain>
    </source>
</reference>
<name>A0A317YN50_STAPS</name>
<dbReference type="PANTHER" id="PTHR30050">
    <property type="entry name" value="CHROMOSOMAL REPLICATION INITIATOR PROTEIN DNAA"/>
    <property type="match status" value="1"/>
</dbReference>
<dbReference type="EMBL" id="QEIT01000075">
    <property type="protein sequence ID" value="PWZ73270.1"/>
    <property type="molecule type" value="Genomic_DNA"/>
</dbReference>
<reference evidence="2 5" key="2">
    <citation type="submission" date="2018-11" db="EMBL/GenBank/DDBJ databases">
        <authorList>
            <consortium name="Veterinary Laboratory Investigation and Response Network"/>
        </authorList>
    </citation>
    <scope>NUCLEOTIDE SEQUENCE [LARGE SCALE GENOMIC DNA]</scope>
    <source>
        <strain evidence="2 5">SPSE-18-VL-LA-PA-Ryan-0021</strain>
    </source>
</reference>
<dbReference type="EMBL" id="AAXKXX010000022">
    <property type="protein sequence ID" value="EGQ4385692.1"/>
    <property type="molecule type" value="Genomic_DNA"/>
</dbReference>